<reference evidence="1" key="1">
    <citation type="submission" date="2023-07" db="EMBL/GenBank/DDBJ databases">
        <title>Black Yeasts Isolated from many extreme environments.</title>
        <authorList>
            <person name="Coleine C."/>
            <person name="Stajich J.E."/>
            <person name="Selbmann L."/>
        </authorList>
    </citation>
    <scope>NUCLEOTIDE SEQUENCE</scope>
    <source>
        <strain evidence="1">CCFEE 5485</strain>
    </source>
</reference>
<evidence type="ECO:0000313" key="1">
    <source>
        <dbReference type="EMBL" id="KAK3679833.1"/>
    </source>
</evidence>
<sequence length="88" mass="9480">MLMVELAIETDDGVKVPETVLKLTLCEVVTGLRSDVLRYVFGVETEGETGARVVVGPDVVELTVRDAKLTLEDIVGVLYIGTSDVEAE</sequence>
<evidence type="ECO:0000313" key="2">
    <source>
        <dbReference type="Proteomes" id="UP001274830"/>
    </source>
</evidence>
<protein>
    <submittedName>
        <fullName evidence="1">Uncharacterized protein</fullName>
    </submittedName>
</protein>
<proteinExistence type="predicted"/>
<gene>
    <name evidence="1" type="ORF">LTR78_000209</name>
</gene>
<organism evidence="1 2">
    <name type="scientific">Recurvomyces mirabilis</name>
    <dbReference type="NCBI Taxonomy" id="574656"/>
    <lineage>
        <taxon>Eukaryota</taxon>
        <taxon>Fungi</taxon>
        <taxon>Dikarya</taxon>
        <taxon>Ascomycota</taxon>
        <taxon>Pezizomycotina</taxon>
        <taxon>Dothideomycetes</taxon>
        <taxon>Dothideomycetidae</taxon>
        <taxon>Mycosphaerellales</taxon>
        <taxon>Teratosphaeriaceae</taxon>
        <taxon>Recurvomyces</taxon>
    </lineage>
</organism>
<name>A0AAE1C6C0_9PEZI</name>
<dbReference type="Proteomes" id="UP001274830">
    <property type="component" value="Unassembled WGS sequence"/>
</dbReference>
<comment type="caution">
    <text evidence="1">The sequence shown here is derived from an EMBL/GenBank/DDBJ whole genome shotgun (WGS) entry which is preliminary data.</text>
</comment>
<keyword evidence="2" id="KW-1185">Reference proteome</keyword>
<dbReference type="AlphaFoldDB" id="A0AAE1C6C0"/>
<dbReference type="EMBL" id="JAUTXT010000001">
    <property type="protein sequence ID" value="KAK3679833.1"/>
    <property type="molecule type" value="Genomic_DNA"/>
</dbReference>
<accession>A0AAE1C6C0</accession>